<reference evidence="4 5" key="1">
    <citation type="journal article" date="2020" name="bioRxiv">
        <title>Sequence and annotation of 42 cannabis genomes reveals extensive copy number variation in cannabinoid synthesis and pathogen resistance genes.</title>
        <authorList>
            <person name="Mckernan K.J."/>
            <person name="Helbert Y."/>
            <person name="Kane L.T."/>
            <person name="Ebling H."/>
            <person name="Zhang L."/>
            <person name="Liu B."/>
            <person name="Eaton Z."/>
            <person name="Mclaughlin S."/>
            <person name="Kingan S."/>
            <person name="Baybayan P."/>
            <person name="Concepcion G."/>
            <person name="Jordan M."/>
            <person name="Riva A."/>
            <person name="Barbazuk W."/>
            <person name="Harkins T."/>
        </authorList>
    </citation>
    <scope>NUCLEOTIDE SEQUENCE [LARGE SCALE GENOMIC DNA]</scope>
    <source>
        <strain evidence="4 5">cv. Jamaican Lion 4</strain>
        <strain evidence="3">Father</strain>
        <strain evidence="2">Mother</strain>
        <tissue evidence="3">Leaf</tissue>
    </source>
</reference>
<evidence type="ECO:0000313" key="4">
    <source>
        <dbReference type="Proteomes" id="UP000525078"/>
    </source>
</evidence>
<feature type="compositionally biased region" description="Polar residues" evidence="1">
    <location>
        <begin position="74"/>
        <end position="86"/>
    </location>
</feature>
<keyword evidence="5" id="KW-1185">Reference proteome</keyword>
<dbReference type="OrthoDB" id="1028014at2759"/>
<dbReference type="PANTHER" id="PTHR34776">
    <property type="entry name" value="F17F16.3 PROTEIN"/>
    <property type="match status" value="1"/>
</dbReference>
<comment type="caution">
    <text evidence="3">The sequence shown here is derived from an EMBL/GenBank/DDBJ whole genome shotgun (WGS) entry which is preliminary data.</text>
</comment>
<name>A0A7J6IAM8_CANSA</name>
<evidence type="ECO:0000313" key="2">
    <source>
        <dbReference type="EMBL" id="KAF4394181.1"/>
    </source>
</evidence>
<protein>
    <submittedName>
        <fullName evidence="3">Uncharacterized protein</fullName>
    </submittedName>
</protein>
<dbReference type="AlphaFoldDB" id="A0A7J6IAM8"/>
<dbReference type="EMBL" id="JAATIP010000011">
    <property type="protein sequence ID" value="KAF4394181.1"/>
    <property type="molecule type" value="Genomic_DNA"/>
</dbReference>
<proteinExistence type="predicted"/>
<feature type="region of interest" description="Disordered" evidence="1">
    <location>
        <begin position="216"/>
        <end position="246"/>
    </location>
</feature>
<gene>
    <name evidence="2" type="ORF">F8388_005815</name>
    <name evidence="3" type="ORF">G4B88_005963</name>
</gene>
<organism evidence="3 5">
    <name type="scientific">Cannabis sativa</name>
    <name type="common">Hemp</name>
    <name type="synonym">Marijuana</name>
    <dbReference type="NCBI Taxonomy" id="3483"/>
    <lineage>
        <taxon>Eukaryota</taxon>
        <taxon>Viridiplantae</taxon>
        <taxon>Streptophyta</taxon>
        <taxon>Embryophyta</taxon>
        <taxon>Tracheophyta</taxon>
        <taxon>Spermatophyta</taxon>
        <taxon>Magnoliopsida</taxon>
        <taxon>eudicotyledons</taxon>
        <taxon>Gunneridae</taxon>
        <taxon>Pentapetalae</taxon>
        <taxon>rosids</taxon>
        <taxon>fabids</taxon>
        <taxon>Rosales</taxon>
        <taxon>Cannabaceae</taxon>
        <taxon>Cannabis</taxon>
    </lineage>
</organism>
<dbReference type="Proteomes" id="UP000525078">
    <property type="component" value="Unassembled WGS sequence"/>
</dbReference>
<evidence type="ECO:0000313" key="5">
    <source>
        <dbReference type="Proteomes" id="UP000583929"/>
    </source>
</evidence>
<sequence>MGQGQEVKIRPESQVQIQERGEIFFFYRPKVNKEEVHSADEVQRLYIVLRPESGERSVEEKQDQLSGKEGFMHKSSQTETTVTSGSYQGGHGTEEVNIEKQPLLRLILMGKKSLPDPAKKKGVPYWGFVELVTTQIEDIKTALKGEEYETSTRGHRHQPGGRALGEGIYRILRHYPNKKMHTHLIYKLEFPAENAKNEPQESLNIERQGSFLIQIKNPDDHGQQHGGGSTSTSSSGGASGFRGLPNKRKAMFPAHLQGQFGHNRYSPADPPDFLNYEGCEFLLIAASDDIGEELGLDLKPEGCDSSDKSCSDLVNTFGENAAYSTKPLFEGTWD</sequence>
<dbReference type="Proteomes" id="UP000583929">
    <property type="component" value="Unassembled WGS sequence"/>
</dbReference>
<dbReference type="PANTHER" id="PTHR34776:SF1">
    <property type="entry name" value="F17F16.3 PROTEIN"/>
    <property type="match status" value="1"/>
</dbReference>
<accession>A0A7J6IAM8</accession>
<evidence type="ECO:0000256" key="1">
    <source>
        <dbReference type="SAM" id="MobiDB-lite"/>
    </source>
</evidence>
<dbReference type="EMBL" id="JAATIQ010000001">
    <property type="protein sequence ID" value="KAF4404577.1"/>
    <property type="molecule type" value="Genomic_DNA"/>
</dbReference>
<evidence type="ECO:0000313" key="3">
    <source>
        <dbReference type="EMBL" id="KAF4404577.1"/>
    </source>
</evidence>
<feature type="region of interest" description="Disordered" evidence="1">
    <location>
        <begin position="56"/>
        <end position="93"/>
    </location>
</feature>